<dbReference type="Pfam" id="PF13240">
    <property type="entry name" value="Zn_Ribbon_1"/>
    <property type="match status" value="1"/>
</dbReference>
<dbReference type="STRING" id="1940790.L21SP3_01906"/>
<protein>
    <submittedName>
        <fullName evidence="2">Double zinc ribbon</fullName>
    </submittedName>
</protein>
<evidence type="ECO:0000313" key="3">
    <source>
        <dbReference type="Proteomes" id="UP000188273"/>
    </source>
</evidence>
<sequence>MYCSKCGKQISDDARFCDSCGTPTAVNTSEDVQASGMRDTCSPSIRISPTFNPVLSVVSFIPLQLFLTA</sequence>
<dbReference type="AlphaFoldDB" id="A0A1Q2HRX2"/>
<proteinExistence type="predicted"/>
<keyword evidence="3" id="KW-1185">Reference proteome</keyword>
<dbReference type="Proteomes" id="UP000188273">
    <property type="component" value="Chromosome"/>
</dbReference>
<dbReference type="InterPro" id="IPR026870">
    <property type="entry name" value="Zinc_ribbon_dom"/>
</dbReference>
<name>A0A1Q2HRX2_9BACT</name>
<evidence type="ECO:0000259" key="1">
    <source>
        <dbReference type="Pfam" id="PF13240"/>
    </source>
</evidence>
<dbReference type="EMBL" id="CP019633">
    <property type="protein sequence ID" value="AQQ10081.1"/>
    <property type="molecule type" value="Genomic_DNA"/>
</dbReference>
<evidence type="ECO:0000313" key="2">
    <source>
        <dbReference type="EMBL" id="AQQ10081.1"/>
    </source>
</evidence>
<dbReference type="OrthoDB" id="1551504at2"/>
<accession>A0A1Q2HRX2</accession>
<feature type="domain" description="Zinc-ribbon" evidence="1">
    <location>
        <begin position="2"/>
        <end position="23"/>
    </location>
</feature>
<gene>
    <name evidence="2" type="ORF">L21SP3_01906</name>
</gene>
<reference evidence="3" key="1">
    <citation type="submission" date="2017-02" db="EMBL/GenBank/DDBJ databases">
        <title>Comparative genomics and description of representatives of a novel lineage of planctomycetes thriving in anoxic sediments.</title>
        <authorList>
            <person name="Spring S."/>
            <person name="Bunk B."/>
            <person name="Sproer C."/>
            <person name="Klenk H.-P."/>
        </authorList>
    </citation>
    <scope>NUCLEOTIDE SEQUENCE [LARGE SCALE GENOMIC DNA]</scope>
    <source>
        <strain evidence="3">L21-RPul-D3</strain>
    </source>
</reference>
<dbReference type="KEGG" id="pbu:L21SP3_01906"/>
<dbReference type="RefSeq" id="WP_077540973.1">
    <property type="nucleotide sequence ID" value="NZ_CP019633.1"/>
</dbReference>
<organism evidence="2 3">
    <name type="scientific">Sedimentisphaera cyanobacteriorum</name>
    <dbReference type="NCBI Taxonomy" id="1940790"/>
    <lineage>
        <taxon>Bacteria</taxon>
        <taxon>Pseudomonadati</taxon>
        <taxon>Planctomycetota</taxon>
        <taxon>Phycisphaerae</taxon>
        <taxon>Sedimentisphaerales</taxon>
        <taxon>Sedimentisphaeraceae</taxon>
        <taxon>Sedimentisphaera</taxon>
    </lineage>
</organism>